<evidence type="ECO:0000256" key="8">
    <source>
        <dbReference type="ARBA" id="ARBA00023136"/>
    </source>
</evidence>
<dbReference type="InterPro" id="IPR002073">
    <property type="entry name" value="PDEase_catalytic_dom"/>
</dbReference>
<dbReference type="Pfam" id="PF00233">
    <property type="entry name" value="PDEase_I"/>
    <property type="match status" value="1"/>
</dbReference>
<name>A0A8C2L2A3_CYPCA</name>
<evidence type="ECO:0000259" key="17">
    <source>
        <dbReference type="PROSITE" id="PS51845"/>
    </source>
</evidence>
<feature type="binding site" evidence="14">
    <location>
        <position position="604"/>
    </location>
    <ligand>
        <name>Zn(2+)</name>
        <dbReference type="ChEBI" id="CHEBI:29105"/>
        <label>2</label>
    </ligand>
</feature>
<evidence type="ECO:0000256" key="13">
    <source>
        <dbReference type="PIRSR" id="PIRSR623088-2"/>
    </source>
</evidence>
<dbReference type="InterPro" id="IPR036971">
    <property type="entry name" value="PDEase_catalytic_dom_sf"/>
</dbReference>
<dbReference type="GO" id="GO:0046872">
    <property type="term" value="F:metal ion binding"/>
    <property type="evidence" value="ECO:0007669"/>
    <property type="project" value="UniProtKB-KW"/>
</dbReference>
<evidence type="ECO:0000256" key="1">
    <source>
        <dbReference type="ARBA" id="ARBA00004635"/>
    </source>
</evidence>
<dbReference type="SMART" id="SM00471">
    <property type="entry name" value="HDc"/>
    <property type="match status" value="1"/>
</dbReference>
<dbReference type="InterPro" id="IPR003018">
    <property type="entry name" value="GAF"/>
</dbReference>
<dbReference type="PRINTS" id="PR00387">
    <property type="entry name" value="PDIESTERASE1"/>
</dbReference>
<dbReference type="SUPFAM" id="SSF55781">
    <property type="entry name" value="GAF domain-like"/>
    <property type="match status" value="2"/>
</dbReference>
<dbReference type="FunFam" id="3.30.450.40:FF:000001">
    <property type="entry name" value="Phosphodiesterase"/>
    <property type="match status" value="1"/>
</dbReference>
<feature type="binding site" evidence="13">
    <location>
        <begin position="563"/>
        <end position="567"/>
    </location>
    <ligand>
        <name>AMP</name>
        <dbReference type="ChEBI" id="CHEBI:456215"/>
    </ligand>
</feature>
<sequence length="860" mass="99131">MSTLSPRKKTEAVEKYLENNPQFAKEYFDKKVRCEVITAAFAENLDIKDPVSFKDVSQIQEANIIFDMIKEMHSQPIMEKAMHKVLQRICLLLNADRCSYFINRARNGIPELVTCLFDVTPTSKYEANVVNPQSEIVFPTDMGIVGQIVTTKKPANVPDVKQNPRFSDFVDKQTGYTTKNMLAAPLMNGKDPLGVVMAINKVGGNEFSKADEDLFSKYITFATVIALQHYTSYMYNVESRRSQVLLWSASKVFEELTDIERQFHKALYTVRIYLQCERYSVGLLDMTKEKEFYDEWPIKLGDVEPYKGPKTPDGREINFYKIIDYLLENKEEIKVIPTPPADHWALVSGLPTYVAENGFICNMMNVAADEYFTFQKEAVDESGFLIKNVLSLPIVNKKEEIVGVATFFNRKDGKPFDEQDEQITEALTQFLGWSVLNCDTYDKLNRTEWRREIAAEMVMYQTKATPAEVQQILNTKEKFDMNPEDCDQKEMYKLLRANIPVAKDVDLLEFSFSDFPLSEVDLIKCGIRCFFELGVVEKFKVPAEVLTRWMYTVRKGYRDITYHNWRHGFNVGQTMFCLLQTGKLRKYYSDLDAFAMVAAAFCHDIDHRGTNNLYQTKSASPLAKLHGSSILERHHLDYSKTLMAEENVNIFQSLQKRQFETVQHLHDVCIIATDLALYFKKRTMFQKIVDATEPMTDEKEAIAYVANNPIRKEIIMAMMMTGCDLSAITKPWEVQSKVALMVAAEFWEQGDLERTVLDQQPIPMMDRNKADELPKMQCGFIDFVCSFVYKEFSRFHKEITPMFDGLNNNRVHWKELADIYQAKVDAVENERKRLEEEQAKKGMSDPLDGEGGKSKTCTIF</sequence>
<feature type="binding site" evidence="13">
    <location>
        <position position="724"/>
    </location>
    <ligand>
        <name>AMP</name>
        <dbReference type="ChEBI" id="CHEBI:456215"/>
    </ligand>
</feature>
<evidence type="ECO:0000256" key="10">
    <source>
        <dbReference type="ARBA" id="ARBA00023289"/>
    </source>
</evidence>
<evidence type="ECO:0000256" key="11">
    <source>
        <dbReference type="ARBA" id="ARBA00023305"/>
    </source>
</evidence>
<dbReference type="Ensembl" id="ENSCCRT00020128850.1">
    <property type="protein sequence ID" value="ENSCCRP00020118213.1"/>
    <property type="gene ID" value="ENSCCRG00020052911.1"/>
</dbReference>
<keyword evidence="9" id="KW-0449">Lipoprotein</keyword>
<evidence type="ECO:0000256" key="6">
    <source>
        <dbReference type="ARBA" id="ARBA00022737"/>
    </source>
</evidence>
<keyword evidence="8" id="KW-0472">Membrane</keyword>
<keyword evidence="5 14" id="KW-0479">Metal-binding</keyword>
<evidence type="ECO:0000256" key="2">
    <source>
        <dbReference type="ARBA" id="ARBA00007648"/>
    </source>
</evidence>
<dbReference type="GO" id="GO:0004114">
    <property type="term" value="F:3',5'-cyclic-nucleotide phosphodiesterase activity"/>
    <property type="evidence" value="ECO:0007669"/>
    <property type="project" value="InterPro"/>
</dbReference>
<dbReference type="InterPro" id="IPR023088">
    <property type="entry name" value="PDEase"/>
</dbReference>
<dbReference type="InterPro" id="IPR023174">
    <property type="entry name" value="PDEase_CS"/>
</dbReference>
<feature type="domain" description="PDEase" evidence="17">
    <location>
        <begin position="487"/>
        <end position="820"/>
    </location>
</feature>
<dbReference type="SMART" id="SM00065">
    <property type="entry name" value="GAF"/>
    <property type="match status" value="2"/>
</dbReference>
<dbReference type="InterPro" id="IPR029016">
    <property type="entry name" value="GAF-like_dom_sf"/>
</dbReference>
<feature type="binding site" evidence="13">
    <location>
        <position position="604"/>
    </location>
    <ligand>
        <name>AMP</name>
        <dbReference type="ChEBI" id="CHEBI:456215"/>
    </ligand>
</feature>
<dbReference type="AlphaFoldDB" id="A0A8C2L2A3"/>
<evidence type="ECO:0000256" key="5">
    <source>
        <dbReference type="ARBA" id="ARBA00022723"/>
    </source>
</evidence>
<evidence type="ECO:0000256" key="9">
    <source>
        <dbReference type="ARBA" id="ARBA00023288"/>
    </source>
</evidence>
<accession>A0A8C2L2A3</accession>
<dbReference type="InterPro" id="IPR003607">
    <property type="entry name" value="HD/PDEase_dom"/>
</dbReference>
<dbReference type="Proteomes" id="UP000694701">
    <property type="component" value="Unplaced"/>
</dbReference>
<dbReference type="CDD" id="cd00077">
    <property type="entry name" value="HDc"/>
    <property type="match status" value="1"/>
</dbReference>
<keyword evidence="4" id="KW-0716">Sensory transduction</keyword>
<evidence type="ECO:0000256" key="12">
    <source>
        <dbReference type="PIRSR" id="PIRSR623088-1"/>
    </source>
</evidence>
<dbReference type="GO" id="GO:0007601">
    <property type="term" value="P:visual perception"/>
    <property type="evidence" value="ECO:0007669"/>
    <property type="project" value="UniProtKB-KW"/>
</dbReference>
<dbReference type="GO" id="GO:0007165">
    <property type="term" value="P:signal transduction"/>
    <property type="evidence" value="ECO:0007669"/>
    <property type="project" value="InterPro"/>
</dbReference>
<keyword evidence="3" id="KW-0140">cGMP</keyword>
<dbReference type="EC" id="3.1.4.-" evidence="15"/>
<dbReference type="PROSITE" id="PS00126">
    <property type="entry name" value="PDEASE_I_1"/>
    <property type="match status" value="1"/>
</dbReference>
<comment type="similarity">
    <text evidence="2 15">Belongs to the cyclic nucleotide phosphodiesterase family.</text>
</comment>
<dbReference type="Gene3D" id="1.10.1300.10">
    <property type="entry name" value="3'5'-cyclic nucleotide phosphodiesterase, catalytic domain"/>
    <property type="match status" value="1"/>
</dbReference>
<reference evidence="18" key="1">
    <citation type="submission" date="2025-08" db="UniProtKB">
        <authorList>
            <consortium name="Ensembl"/>
        </authorList>
    </citation>
    <scope>IDENTIFICATION</scope>
</reference>
<feature type="binding site" evidence="14">
    <location>
        <position position="604"/>
    </location>
    <ligand>
        <name>Zn(2+)</name>
        <dbReference type="ChEBI" id="CHEBI:29105"/>
        <label>1</label>
    </ligand>
</feature>
<keyword evidence="10" id="KW-0636">Prenylation</keyword>
<organism evidence="18 19">
    <name type="scientific">Cyprinus carpio</name>
    <name type="common">Common carp</name>
    <dbReference type="NCBI Taxonomy" id="7962"/>
    <lineage>
        <taxon>Eukaryota</taxon>
        <taxon>Metazoa</taxon>
        <taxon>Chordata</taxon>
        <taxon>Craniata</taxon>
        <taxon>Vertebrata</taxon>
        <taxon>Euteleostomi</taxon>
        <taxon>Actinopterygii</taxon>
        <taxon>Neopterygii</taxon>
        <taxon>Teleostei</taxon>
        <taxon>Ostariophysi</taxon>
        <taxon>Cypriniformes</taxon>
        <taxon>Cyprinidae</taxon>
        <taxon>Cyprininae</taxon>
        <taxon>Cyprinus</taxon>
    </lineage>
</organism>
<proteinExistence type="inferred from homology"/>
<evidence type="ECO:0000256" key="15">
    <source>
        <dbReference type="RuleBase" id="RU363067"/>
    </source>
</evidence>
<evidence type="ECO:0000313" key="18">
    <source>
        <dbReference type="Ensembl" id="ENSCCRP00020118213.1"/>
    </source>
</evidence>
<dbReference type="SUPFAM" id="SSF109604">
    <property type="entry name" value="HD-domain/PDEase-like"/>
    <property type="match status" value="1"/>
</dbReference>
<keyword evidence="6" id="KW-0677">Repeat</keyword>
<comment type="cofactor">
    <cofactor evidence="15">
        <name>a divalent metal cation</name>
        <dbReference type="ChEBI" id="CHEBI:60240"/>
    </cofactor>
    <text evidence="15">Binds 2 divalent metal cations per subunit. Site 1 may preferentially bind zinc ions, while site 2 has a preference for magnesium and/or manganese ions.</text>
</comment>
<evidence type="ECO:0000313" key="19">
    <source>
        <dbReference type="Proteomes" id="UP000694701"/>
    </source>
</evidence>
<evidence type="ECO:0000256" key="16">
    <source>
        <dbReference type="SAM" id="MobiDB-lite"/>
    </source>
</evidence>
<dbReference type="Pfam" id="PF01590">
    <property type="entry name" value="GAF"/>
    <property type="match status" value="2"/>
</dbReference>
<feature type="binding site" evidence="13">
    <location>
        <position position="777"/>
    </location>
    <ligand>
        <name>AMP</name>
        <dbReference type="ChEBI" id="CHEBI:456215"/>
    </ligand>
</feature>
<evidence type="ECO:0000256" key="3">
    <source>
        <dbReference type="ARBA" id="ARBA00022535"/>
    </source>
</evidence>
<feature type="binding site" evidence="14">
    <location>
        <position position="567"/>
    </location>
    <ligand>
        <name>Zn(2+)</name>
        <dbReference type="ChEBI" id="CHEBI:29105"/>
        <label>1</label>
    </ligand>
</feature>
<dbReference type="Gene3D" id="3.30.450.40">
    <property type="match status" value="2"/>
</dbReference>
<dbReference type="FunFam" id="3.30.450.40:FF:000010">
    <property type="entry name" value="Phosphodiesterase"/>
    <property type="match status" value="1"/>
</dbReference>
<evidence type="ECO:0000256" key="4">
    <source>
        <dbReference type="ARBA" id="ARBA00022606"/>
    </source>
</evidence>
<feature type="binding site" evidence="14">
    <location>
        <position position="603"/>
    </location>
    <ligand>
        <name>Zn(2+)</name>
        <dbReference type="ChEBI" id="CHEBI:29105"/>
        <label>1</label>
    </ligand>
</feature>
<feature type="region of interest" description="Disordered" evidence="16">
    <location>
        <begin position="831"/>
        <end position="860"/>
    </location>
</feature>
<dbReference type="PROSITE" id="PS51845">
    <property type="entry name" value="PDEASE_I_2"/>
    <property type="match status" value="1"/>
</dbReference>
<keyword evidence="7 15" id="KW-0378">Hydrolase</keyword>
<protein>
    <recommendedName>
        <fullName evidence="15">Phosphodiesterase</fullName>
        <ecNumber evidence="15">3.1.4.-</ecNumber>
    </recommendedName>
</protein>
<feature type="active site" description="Proton donor" evidence="12">
    <location>
        <position position="563"/>
    </location>
</feature>
<dbReference type="FunFam" id="1.10.1300.10:FF:000005">
    <property type="entry name" value="Phosphodiesterase"/>
    <property type="match status" value="1"/>
</dbReference>
<feature type="binding site" evidence="14">
    <location>
        <position position="724"/>
    </location>
    <ligand>
        <name>Zn(2+)</name>
        <dbReference type="ChEBI" id="CHEBI:29105"/>
        <label>1</label>
    </ligand>
</feature>
<dbReference type="PANTHER" id="PTHR11347">
    <property type="entry name" value="CYCLIC NUCLEOTIDE PHOSPHODIESTERASE"/>
    <property type="match status" value="1"/>
</dbReference>
<evidence type="ECO:0000256" key="14">
    <source>
        <dbReference type="PIRSR" id="PIRSR623088-3"/>
    </source>
</evidence>
<keyword evidence="11" id="KW-0844">Vision</keyword>
<comment type="subcellular location">
    <subcellularLocation>
        <location evidence="1">Membrane</location>
        <topology evidence="1">Lipid-anchor</topology>
    </subcellularLocation>
</comment>
<feature type="compositionally biased region" description="Basic and acidic residues" evidence="16">
    <location>
        <begin position="831"/>
        <end position="843"/>
    </location>
</feature>
<dbReference type="GO" id="GO:0016020">
    <property type="term" value="C:membrane"/>
    <property type="evidence" value="ECO:0007669"/>
    <property type="project" value="UniProtKB-SubCell"/>
</dbReference>
<evidence type="ECO:0000256" key="7">
    <source>
        <dbReference type="ARBA" id="ARBA00022801"/>
    </source>
</evidence>